<dbReference type="InterPro" id="IPR011009">
    <property type="entry name" value="Kinase-like_dom_sf"/>
</dbReference>
<dbReference type="InterPro" id="IPR001932">
    <property type="entry name" value="PPM-type_phosphatase-like_dom"/>
</dbReference>
<keyword evidence="1" id="KW-0808">Transferase</keyword>
<name>A0A1A9F3K5_9GAMM</name>
<dbReference type="PROSITE" id="PS50011">
    <property type="entry name" value="PROTEIN_KINASE_DOM"/>
    <property type="match status" value="1"/>
</dbReference>
<dbReference type="PROSITE" id="PS51746">
    <property type="entry name" value="PPM_2"/>
    <property type="match status" value="1"/>
</dbReference>
<sequence>MSSRLKVSVGQYADKGLKAFNQDFHGCYLPTEPLLSRKGMAFAMADGISSSELSHIASETAVKNFLDDYFCTSDAWSVQHSVERVVTACNAWLHSQTLSSPYRFDKDRGYVCTLSALVLKATRAHIFNVGDTRIYRLHGKGLEQLTHDHRLWVSQTQSHLSRALGVEAHIEFDYQTRPLSLGDIYLLATDGVYEYADTAFVLDSIAGSSDLDSAARSIVEHALDQGSGDNLSLQIVRIDALPKPGSASLQRDAEALELPPILAAGARFDGYRILRELHATSRSHVYLALDEASNSRVVLKTPSIDLGGDPAYLERFLMEEWTARRINSTHVLKAAPQSRPRQYLYTAMEFIEGQTLKQWLVDNPRPGLETVRGIVEQVARGLQALHRMEILHQDLRPDNIMIDNSGTVKVIDFGAARVAGLVESAPDAPQDAILGTAFYTAPEYFMEEVGTPCSDLYSLGVLTYHMLSGDFPYGTEVSKCRTASAQRRLHYGSVLHHEREIPAWIDETLKKAVHINPYKRYQELSEFMADLRQPNRQFLNRARPPLLERNPVRFWQGVAAILAGIIVVLLQR</sequence>
<keyword evidence="4" id="KW-0067">ATP-binding</keyword>
<dbReference type="InterPro" id="IPR008266">
    <property type="entry name" value="Tyr_kinase_AS"/>
</dbReference>
<dbReference type="SMART" id="SM00332">
    <property type="entry name" value="PP2Cc"/>
    <property type="match status" value="1"/>
</dbReference>
<evidence type="ECO:0000256" key="4">
    <source>
        <dbReference type="ARBA" id="ARBA00022840"/>
    </source>
</evidence>
<dbReference type="PANTHER" id="PTHR43289:SF6">
    <property type="entry name" value="SERINE_THREONINE-PROTEIN KINASE NEKL-3"/>
    <property type="match status" value="1"/>
</dbReference>
<dbReference type="Gene3D" id="3.60.40.10">
    <property type="entry name" value="PPM-type phosphatase domain"/>
    <property type="match status" value="1"/>
</dbReference>
<dbReference type="Proteomes" id="UP000078070">
    <property type="component" value="Chromosome"/>
</dbReference>
<keyword evidence="9" id="KW-1185">Reference proteome</keyword>
<accession>A0A1A9F3K5</accession>
<dbReference type="InterPro" id="IPR000719">
    <property type="entry name" value="Prot_kinase_dom"/>
</dbReference>
<dbReference type="CDD" id="cd00143">
    <property type="entry name" value="PP2Cc"/>
    <property type="match status" value="1"/>
</dbReference>
<keyword evidence="2" id="KW-0547">Nucleotide-binding</keyword>
<dbReference type="SUPFAM" id="SSF81606">
    <property type="entry name" value="PP2C-like"/>
    <property type="match status" value="1"/>
</dbReference>
<organism evidence="8 9">
    <name type="scientific">Marinobacterium aestuarii</name>
    <dbReference type="NCBI Taxonomy" id="1821621"/>
    <lineage>
        <taxon>Bacteria</taxon>
        <taxon>Pseudomonadati</taxon>
        <taxon>Pseudomonadota</taxon>
        <taxon>Gammaproteobacteria</taxon>
        <taxon>Oceanospirillales</taxon>
        <taxon>Oceanospirillaceae</taxon>
        <taxon>Marinobacterium</taxon>
    </lineage>
</organism>
<evidence type="ECO:0000259" key="6">
    <source>
        <dbReference type="PROSITE" id="PS50011"/>
    </source>
</evidence>
<evidence type="ECO:0000256" key="3">
    <source>
        <dbReference type="ARBA" id="ARBA00022777"/>
    </source>
</evidence>
<dbReference type="SUPFAM" id="SSF56112">
    <property type="entry name" value="Protein kinase-like (PK-like)"/>
    <property type="match status" value="1"/>
</dbReference>
<dbReference type="RefSeq" id="WP_067386070.1">
    <property type="nucleotide sequence ID" value="NZ_CP015839.1"/>
</dbReference>
<reference evidence="8 9" key="2">
    <citation type="journal article" date="2018" name="Int. J. Syst. Evol. Microbiol.">
        <title>Marinobacterium aestuarii sp. nov., a benzene-degrading marine bacterium isolated from estuary sediment.</title>
        <authorList>
            <person name="Bae S.S."/>
            <person name="Jung J."/>
            <person name="Chung D."/>
            <person name="Baek K."/>
        </authorList>
    </citation>
    <scope>NUCLEOTIDE SEQUENCE [LARGE SCALE GENOMIC DNA]</scope>
    <source>
        <strain evidence="8 9">ST58-10</strain>
    </source>
</reference>
<dbReference type="GO" id="GO:0005524">
    <property type="term" value="F:ATP binding"/>
    <property type="evidence" value="ECO:0007669"/>
    <property type="project" value="UniProtKB-KW"/>
</dbReference>
<feature type="transmembrane region" description="Helical" evidence="5">
    <location>
        <begin position="554"/>
        <end position="570"/>
    </location>
</feature>
<dbReference type="CDD" id="cd14014">
    <property type="entry name" value="STKc_PknB_like"/>
    <property type="match status" value="1"/>
</dbReference>
<dbReference type="SMART" id="SM00331">
    <property type="entry name" value="PP2C_SIG"/>
    <property type="match status" value="1"/>
</dbReference>
<dbReference type="PROSITE" id="PS00109">
    <property type="entry name" value="PROTEIN_KINASE_TYR"/>
    <property type="match status" value="1"/>
</dbReference>
<dbReference type="KEGG" id="mars:A8C75_19655"/>
<keyword evidence="5" id="KW-0472">Membrane</keyword>
<dbReference type="Pfam" id="PF00069">
    <property type="entry name" value="Pkinase"/>
    <property type="match status" value="1"/>
</dbReference>
<keyword evidence="5" id="KW-1133">Transmembrane helix</keyword>
<evidence type="ECO:0000256" key="1">
    <source>
        <dbReference type="ARBA" id="ARBA00022679"/>
    </source>
</evidence>
<dbReference type="AlphaFoldDB" id="A0A1A9F3K5"/>
<dbReference type="PANTHER" id="PTHR43289">
    <property type="entry name" value="MITOGEN-ACTIVATED PROTEIN KINASE KINASE KINASE 20-RELATED"/>
    <property type="match status" value="1"/>
</dbReference>
<dbReference type="Pfam" id="PF13672">
    <property type="entry name" value="PP2C_2"/>
    <property type="match status" value="1"/>
</dbReference>
<gene>
    <name evidence="8" type="ORF">A8C75_19655</name>
</gene>
<reference evidence="9" key="1">
    <citation type="submission" date="2016-05" db="EMBL/GenBank/DDBJ databases">
        <authorList>
            <person name="Baek K."/>
            <person name="Yang S.-J."/>
        </authorList>
    </citation>
    <scope>NUCLEOTIDE SEQUENCE [LARGE SCALE GENOMIC DNA]</scope>
    <source>
        <strain evidence="9">ST58-10</strain>
    </source>
</reference>
<dbReference type="EMBL" id="CP015839">
    <property type="protein sequence ID" value="ANG64468.1"/>
    <property type="molecule type" value="Genomic_DNA"/>
</dbReference>
<evidence type="ECO:0000259" key="7">
    <source>
        <dbReference type="PROSITE" id="PS51746"/>
    </source>
</evidence>
<keyword evidence="5" id="KW-0812">Transmembrane</keyword>
<dbReference type="Gene3D" id="3.30.200.20">
    <property type="entry name" value="Phosphorylase Kinase, domain 1"/>
    <property type="match status" value="1"/>
</dbReference>
<dbReference type="InterPro" id="IPR036457">
    <property type="entry name" value="PPM-type-like_dom_sf"/>
</dbReference>
<proteinExistence type="predicted"/>
<evidence type="ECO:0000313" key="9">
    <source>
        <dbReference type="Proteomes" id="UP000078070"/>
    </source>
</evidence>
<protein>
    <submittedName>
        <fullName evidence="8">Protein kinase</fullName>
    </submittedName>
</protein>
<evidence type="ECO:0000313" key="8">
    <source>
        <dbReference type="EMBL" id="ANG64468.1"/>
    </source>
</evidence>
<dbReference type="GO" id="GO:0004674">
    <property type="term" value="F:protein serine/threonine kinase activity"/>
    <property type="evidence" value="ECO:0007669"/>
    <property type="project" value="TreeGrafter"/>
</dbReference>
<feature type="domain" description="Protein kinase" evidence="6">
    <location>
        <begin position="271"/>
        <end position="539"/>
    </location>
</feature>
<keyword evidence="3 8" id="KW-0418">Kinase</keyword>
<dbReference type="Gene3D" id="1.10.510.10">
    <property type="entry name" value="Transferase(Phosphotransferase) domain 1"/>
    <property type="match status" value="1"/>
</dbReference>
<dbReference type="STRING" id="1821621.A8C75_19655"/>
<feature type="domain" description="PPM-type phosphatase" evidence="7">
    <location>
        <begin position="8"/>
        <end position="238"/>
    </location>
</feature>
<evidence type="ECO:0000256" key="2">
    <source>
        <dbReference type="ARBA" id="ARBA00022741"/>
    </source>
</evidence>
<evidence type="ECO:0000256" key="5">
    <source>
        <dbReference type="SAM" id="Phobius"/>
    </source>
</evidence>